<accession>A0A1Y2ETH5</accession>
<dbReference type="Proteomes" id="UP000193685">
    <property type="component" value="Unassembled WGS sequence"/>
</dbReference>
<reference evidence="1 2" key="1">
    <citation type="submission" date="2016-07" db="EMBL/GenBank/DDBJ databases">
        <title>Pervasive Adenine N6-methylation of Active Genes in Fungi.</title>
        <authorList>
            <consortium name="DOE Joint Genome Institute"/>
            <person name="Mondo S.J."/>
            <person name="Dannebaum R.O."/>
            <person name="Kuo R.C."/>
            <person name="Labutti K."/>
            <person name="Haridas S."/>
            <person name="Kuo A."/>
            <person name="Salamov A."/>
            <person name="Ahrendt S.R."/>
            <person name="Lipzen A."/>
            <person name="Sullivan W."/>
            <person name="Andreopoulos W.B."/>
            <person name="Clum A."/>
            <person name="Lindquist E."/>
            <person name="Daum C."/>
            <person name="Ramamoorthy G.K."/>
            <person name="Gryganskyi A."/>
            <person name="Culley D."/>
            <person name="Magnuson J.K."/>
            <person name="James T.Y."/>
            <person name="O'Malley M.A."/>
            <person name="Stajich J.E."/>
            <person name="Spatafora J.W."/>
            <person name="Visel A."/>
            <person name="Grigoriev I.V."/>
        </authorList>
    </citation>
    <scope>NUCLEOTIDE SEQUENCE [LARGE SCALE GENOMIC DNA]</scope>
    <source>
        <strain evidence="1 2">12-1054</strain>
    </source>
</reference>
<dbReference type="SUPFAM" id="SSF52833">
    <property type="entry name" value="Thioredoxin-like"/>
    <property type="match status" value="1"/>
</dbReference>
<protein>
    <submittedName>
        <fullName evidence="1">Sucraseferredoxin-like protein</fullName>
    </submittedName>
</protein>
<dbReference type="InterPro" id="IPR036249">
    <property type="entry name" value="Thioredoxin-like_sf"/>
</dbReference>
<sequence length="231" mass="25895">MRGSVKPLSVHICIATERHDWPHTIEDEEGSLAQAIGKAGLAMLSELQKIDRVVLSNVSLPLPNRTNAYTGYEVYILYNAWCKLENVQKEDAEHVLLQYALSKPVKPASYTATPMGFRAVVLVCSHMRRDARCGKTAPILLEALEEGLRERDMFYDKDEGSEDGKVLVTTVSHIGGHRYAGNVLVYRKTDTGTVETLWLGRIMPNDIPWVIEYTVLQGRVKRSAVRGGVQW</sequence>
<dbReference type="OrthoDB" id="10253744at2759"/>
<comment type="caution">
    <text evidence="1">The sequence shown here is derived from an EMBL/GenBank/DDBJ whole genome shotgun (WGS) entry which is preliminary data.</text>
</comment>
<dbReference type="Gene3D" id="3.40.30.10">
    <property type="entry name" value="Glutaredoxin"/>
    <property type="match status" value="1"/>
</dbReference>
<dbReference type="InterPro" id="IPR009737">
    <property type="entry name" value="Aim32/Apd1-like"/>
</dbReference>
<dbReference type="PANTHER" id="PTHR31902:SF14">
    <property type="entry name" value="ACTIN PATCHES DISTAL PROTEIN 1"/>
    <property type="match status" value="1"/>
</dbReference>
<dbReference type="STRING" id="56484.A0A1Y2ETH5"/>
<proteinExistence type="predicted"/>
<dbReference type="RefSeq" id="XP_040722165.1">
    <property type="nucleotide sequence ID" value="XM_040868125.1"/>
</dbReference>
<keyword evidence="2" id="KW-1185">Reference proteome</keyword>
<dbReference type="PANTHER" id="PTHR31902">
    <property type="entry name" value="ACTIN PATCHES DISTAL PROTEIN 1"/>
    <property type="match status" value="1"/>
</dbReference>
<dbReference type="Pfam" id="PF06999">
    <property type="entry name" value="Suc_Fer-like"/>
    <property type="match status" value="1"/>
</dbReference>
<name>A0A1Y2ETH5_PROLT</name>
<organism evidence="1 2">
    <name type="scientific">Protomyces lactucae-debilis</name>
    <dbReference type="NCBI Taxonomy" id="2754530"/>
    <lineage>
        <taxon>Eukaryota</taxon>
        <taxon>Fungi</taxon>
        <taxon>Dikarya</taxon>
        <taxon>Ascomycota</taxon>
        <taxon>Taphrinomycotina</taxon>
        <taxon>Taphrinomycetes</taxon>
        <taxon>Taphrinales</taxon>
        <taxon>Protomycetaceae</taxon>
        <taxon>Protomyces</taxon>
    </lineage>
</organism>
<dbReference type="CDD" id="cd03062">
    <property type="entry name" value="TRX_Fd_Sucrase"/>
    <property type="match status" value="1"/>
</dbReference>
<dbReference type="GeneID" id="63784724"/>
<evidence type="ECO:0000313" key="2">
    <source>
        <dbReference type="Proteomes" id="UP000193685"/>
    </source>
</evidence>
<gene>
    <name evidence="1" type="ORF">BCR37DRAFT_352424</name>
</gene>
<dbReference type="AlphaFoldDB" id="A0A1Y2ETH5"/>
<evidence type="ECO:0000313" key="1">
    <source>
        <dbReference type="EMBL" id="ORY74859.1"/>
    </source>
</evidence>
<dbReference type="EMBL" id="MCFI01000028">
    <property type="protein sequence ID" value="ORY74859.1"/>
    <property type="molecule type" value="Genomic_DNA"/>
</dbReference>
<dbReference type="OMA" id="VICYINE"/>